<proteinExistence type="predicted"/>
<dbReference type="AlphaFoldDB" id="A0A0K1S4M5"/>
<gene>
    <name evidence="1" type="ORF">VL20_4148</name>
</gene>
<name>A0A0K1S4M5_9CHRO</name>
<dbReference type="PATRIC" id="fig|1638788.3.peg.4177"/>
<evidence type="ECO:0000313" key="2">
    <source>
        <dbReference type="Proteomes" id="UP000068167"/>
    </source>
</evidence>
<evidence type="ECO:0000313" key="1">
    <source>
        <dbReference type="EMBL" id="AKV69092.1"/>
    </source>
</evidence>
<reference evidence="1 2" key="1">
    <citation type="journal article" date="2016" name="Stand. Genomic Sci.">
        <title>Complete genome sequence and genomic characterization of Microcystis panniformis FACHB 1757 by third-generation sequencing.</title>
        <authorList>
            <person name="Zhang J.Y."/>
            <person name="Guan R."/>
            <person name="Zhang H.J."/>
            <person name="Li H."/>
            <person name="Xiao P."/>
            <person name="Yu G.L."/>
            <person name="Du L."/>
            <person name="Cao D.M."/>
            <person name="Zhu B.C."/>
            <person name="Li R.H."/>
            <person name="Lu Z.H."/>
        </authorList>
    </citation>
    <scope>NUCLEOTIDE SEQUENCE [LARGE SCALE GENOMIC DNA]</scope>
    <source>
        <strain evidence="1 2">FACHB-1757</strain>
    </source>
</reference>
<sequence length="58" mass="6789">MDRGTAVVIITETSNPNYWDYVAEYWSDACANLPSYQHFVEWIPVTLIPFCLYLKHCC</sequence>
<protein>
    <submittedName>
        <fullName evidence="1">Uncharacterized protein</fullName>
    </submittedName>
</protein>
<dbReference type="Proteomes" id="UP000068167">
    <property type="component" value="Chromosome"/>
</dbReference>
<accession>A0A0K1S4M5</accession>
<dbReference type="EMBL" id="CP011339">
    <property type="protein sequence ID" value="AKV69092.1"/>
    <property type="molecule type" value="Genomic_DNA"/>
</dbReference>
<dbReference type="KEGG" id="mpk:VL20_4148"/>
<keyword evidence="2" id="KW-1185">Reference proteome</keyword>
<organism evidence="1 2">
    <name type="scientific">Microcystis panniformis FACHB-1757</name>
    <dbReference type="NCBI Taxonomy" id="1638788"/>
    <lineage>
        <taxon>Bacteria</taxon>
        <taxon>Bacillati</taxon>
        <taxon>Cyanobacteriota</taxon>
        <taxon>Cyanophyceae</taxon>
        <taxon>Oscillatoriophycideae</taxon>
        <taxon>Chroococcales</taxon>
        <taxon>Microcystaceae</taxon>
        <taxon>Microcystis</taxon>
    </lineage>
</organism>